<dbReference type="InterPro" id="IPR013424">
    <property type="entry name" value="Ice-binding_C"/>
</dbReference>
<name>A0A1W6LIW3_9BACT</name>
<organism evidence="1 2">
    <name type="scientific">Sedimentisphaera salicampi</name>
    <dbReference type="NCBI Taxonomy" id="1941349"/>
    <lineage>
        <taxon>Bacteria</taxon>
        <taxon>Pseudomonadati</taxon>
        <taxon>Planctomycetota</taxon>
        <taxon>Phycisphaerae</taxon>
        <taxon>Sedimentisphaerales</taxon>
        <taxon>Sedimentisphaeraceae</taxon>
        <taxon>Sedimentisphaera</taxon>
    </lineage>
</organism>
<sequence length="201" mass="22908">MRTNIIALIFFVITASAYSTLWEIQEDENINNSVYDQINVYNEATLDVEGSQTAVSWMRSYDSSIINLYNGEISTLHQYDSSVLNLHGGNPQGWEMFEQSTAHIYGGDIEFIMINELTNSVNIYGFDFNFVRSGGQQESGWLSGYWQNGQEFEIYLRYLPDVFPEDPYLGTSYITLHEVPEPATVLFFGLAGGVLYNRRKA</sequence>
<keyword evidence="2" id="KW-1185">Reference proteome</keyword>
<dbReference type="AlphaFoldDB" id="A0A1W6LIW3"/>
<accession>A0A1W6LIW3</accession>
<protein>
    <recommendedName>
        <fullName evidence="3">PEP-CTERM protein-sorting domain-containing protein</fullName>
    </recommendedName>
</protein>
<proteinExistence type="predicted"/>
<gene>
    <name evidence="1" type="ORF">STSP1_00062</name>
</gene>
<reference evidence="2" key="1">
    <citation type="submission" date="2017-04" db="EMBL/GenBank/DDBJ databases">
        <title>Comparative genomics and description of representatives of a novel lineage of planctomycetes thriving in anoxic sediments.</title>
        <authorList>
            <person name="Spring S."/>
            <person name="Bunk B."/>
            <person name="Sproer C."/>
        </authorList>
    </citation>
    <scope>NUCLEOTIDE SEQUENCE [LARGE SCALE GENOMIC DNA]</scope>
    <source>
        <strain evidence="2">ST-PulAB-D4</strain>
    </source>
</reference>
<dbReference type="NCBIfam" id="TIGR02595">
    <property type="entry name" value="PEP_CTERM"/>
    <property type="match status" value="1"/>
</dbReference>
<dbReference type="RefSeq" id="WP_085754431.1">
    <property type="nucleotide sequence ID" value="NZ_CP021023.1"/>
</dbReference>
<dbReference type="Proteomes" id="UP000193334">
    <property type="component" value="Chromosome"/>
</dbReference>
<evidence type="ECO:0008006" key="3">
    <source>
        <dbReference type="Google" id="ProtNLM"/>
    </source>
</evidence>
<evidence type="ECO:0000313" key="2">
    <source>
        <dbReference type="Proteomes" id="UP000193334"/>
    </source>
</evidence>
<dbReference type="KEGG" id="pbp:STSP1_00062"/>
<dbReference type="STRING" id="1941349.STSP1_00062"/>
<dbReference type="EMBL" id="CP021023">
    <property type="protein sequence ID" value="ARN55699.1"/>
    <property type="molecule type" value="Genomic_DNA"/>
</dbReference>
<evidence type="ECO:0000313" key="1">
    <source>
        <dbReference type="EMBL" id="ARN55699.1"/>
    </source>
</evidence>